<evidence type="ECO:0000256" key="1">
    <source>
        <dbReference type="SAM" id="Phobius"/>
    </source>
</evidence>
<comment type="caution">
    <text evidence="2">The sequence shown here is derived from an EMBL/GenBank/DDBJ whole genome shotgun (WGS) entry which is preliminary data.</text>
</comment>
<dbReference type="EMBL" id="JAHHQF010000081">
    <property type="protein sequence ID" value="MBT9283234.1"/>
    <property type="molecule type" value="Genomic_DNA"/>
</dbReference>
<feature type="transmembrane region" description="Helical" evidence="1">
    <location>
        <begin position="32"/>
        <end position="54"/>
    </location>
</feature>
<name>A0A947CY10_HYDSH</name>
<proteinExistence type="predicted"/>
<keyword evidence="1" id="KW-0472">Membrane</keyword>
<dbReference type="AlphaFoldDB" id="A0A947CY10"/>
<keyword evidence="1" id="KW-1133">Transmembrane helix</keyword>
<keyword evidence="1" id="KW-0812">Transmembrane</keyword>
<organism evidence="2 3">
    <name type="scientific">Hydrogenibacillus schlegelii</name>
    <name type="common">Bacillus schlegelii</name>
    <dbReference type="NCBI Taxonomy" id="1484"/>
    <lineage>
        <taxon>Bacteria</taxon>
        <taxon>Bacillati</taxon>
        <taxon>Bacillota</taxon>
        <taxon>Bacilli</taxon>
        <taxon>Bacillales</taxon>
        <taxon>Bacillales Family X. Incertae Sedis</taxon>
        <taxon>Hydrogenibacillus</taxon>
    </lineage>
</organism>
<evidence type="ECO:0000313" key="2">
    <source>
        <dbReference type="EMBL" id="MBT9283234.1"/>
    </source>
</evidence>
<dbReference type="Proteomes" id="UP000748108">
    <property type="component" value="Unassembled WGS sequence"/>
</dbReference>
<evidence type="ECO:0000313" key="3">
    <source>
        <dbReference type="Proteomes" id="UP000748108"/>
    </source>
</evidence>
<gene>
    <name evidence="2" type="ORF">KM312_11440</name>
</gene>
<protein>
    <submittedName>
        <fullName evidence="2">Uncharacterized protein</fullName>
    </submittedName>
</protein>
<reference evidence="2" key="1">
    <citation type="journal article" date="2021" name="Microbiology">
        <title>Metagenomic Analysis of the Microbial Community in the Underground Coal Fire Area (Kemerovo Region, Russia) Revealed Predominance of Thermophilic Members of the Phyla Deinococcus-thermus, Aquificae, and Firmicutes.</title>
        <authorList>
            <person name="Kadnikov V."/>
            <person name="Mardanov A.V."/>
            <person name="Beletsky A.V."/>
            <person name="Karnachuk O.V."/>
            <person name="Ravin N.V."/>
        </authorList>
    </citation>
    <scope>NUCLEOTIDE SEQUENCE</scope>
    <source>
        <strain evidence="2">RBS10-49</strain>
    </source>
</reference>
<sequence>MTSREASKPIGAGRAPASLVVRPEVPCLARDAGATLAEILVGLSLVVAIAAVFLPFGEQFLRRAEGIRLGGAAARVEIDVVRAAVVARLMTETAKVDFSDDGSSQGSIGRAVWWVRTGGGVKVARVSERSPNTGPISYGFGQNGRVVPGTPNVRLTVGSVEGRCFGLAIPTGVWYEKRCEGR</sequence>
<accession>A0A947CY10</accession>